<keyword evidence="3" id="KW-1185">Reference proteome</keyword>
<name>A0ABD1MC79_9FABA</name>
<dbReference type="SUPFAM" id="SSF56112">
    <property type="entry name" value="Protein kinase-like (PK-like)"/>
    <property type="match status" value="1"/>
</dbReference>
<dbReference type="Gene3D" id="1.10.510.10">
    <property type="entry name" value="Transferase(Phosphotransferase) domain 1"/>
    <property type="match status" value="1"/>
</dbReference>
<evidence type="ECO:0000313" key="2">
    <source>
        <dbReference type="EMBL" id="KAL2333396.1"/>
    </source>
</evidence>
<sequence length="389" mass="43082">MGSDIDMDDITDDAFISYSWRVESAIKSETASYYEASSVHSFGSVVDRAIRSGTSTMSMSNSGTSPVPSFASTEDNVITWNARGHVPARLFRLAELEAATDHFSFYKISAVGRFGVVYRTKLFDGREVAIKRALGRLIQNAILAVSLLNHKNLVGLVGFCGENHHRFSVYEYMKNASLYDHLHRKFSTVLHSWKMRIKVALDASRGIEYLHNYAVPSIIHGRVKSANILLDATWTARVTDFELSFLSPKRYRDYRPMDAAVARSVGYIDPEYYGLNKLTPKSDVYGFGVVLLELLTGKEAIFEYGEDGDTSLISLVDVAVPAILDGNLVDILDSRVGPPDVNEALAVEAMANTAIRCVSLKAKNRPTMAEIVLNLGHCCMLCQLNSDQL</sequence>
<protein>
    <recommendedName>
        <fullName evidence="1">Protein kinase domain-containing protein</fullName>
    </recommendedName>
</protein>
<gene>
    <name evidence="2" type="ORF">Fmac_014609</name>
</gene>
<evidence type="ECO:0000259" key="1">
    <source>
        <dbReference type="PROSITE" id="PS50011"/>
    </source>
</evidence>
<dbReference type="PANTHER" id="PTHR46146">
    <property type="entry name" value="SERINE/THREONINE-PROTEIN KINASE-LIKE PROTEIN CCR4"/>
    <property type="match status" value="1"/>
</dbReference>
<dbReference type="Gene3D" id="3.30.200.20">
    <property type="entry name" value="Phosphorylase Kinase, domain 1"/>
    <property type="match status" value="1"/>
</dbReference>
<dbReference type="Pfam" id="PF07714">
    <property type="entry name" value="PK_Tyr_Ser-Thr"/>
    <property type="match status" value="1"/>
</dbReference>
<feature type="domain" description="Protein kinase" evidence="1">
    <location>
        <begin position="103"/>
        <end position="380"/>
    </location>
</feature>
<proteinExistence type="predicted"/>
<evidence type="ECO:0000313" key="3">
    <source>
        <dbReference type="Proteomes" id="UP001603857"/>
    </source>
</evidence>
<dbReference type="InterPro" id="IPR000719">
    <property type="entry name" value="Prot_kinase_dom"/>
</dbReference>
<comment type="caution">
    <text evidence="2">The sequence shown here is derived from an EMBL/GenBank/DDBJ whole genome shotgun (WGS) entry which is preliminary data.</text>
</comment>
<reference evidence="2 3" key="1">
    <citation type="submission" date="2024-08" db="EMBL/GenBank/DDBJ databases">
        <title>Insights into the chromosomal genome structure of Flemingia macrophylla.</title>
        <authorList>
            <person name="Ding Y."/>
            <person name="Zhao Y."/>
            <person name="Bi W."/>
            <person name="Wu M."/>
            <person name="Zhao G."/>
            <person name="Gong Y."/>
            <person name="Li W."/>
            <person name="Zhang P."/>
        </authorList>
    </citation>
    <scope>NUCLEOTIDE SEQUENCE [LARGE SCALE GENOMIC DNA]</scope>
    <source>
        <strain evidence="2">DYQJB</strain>
        <tissue evidence="2">Leaf</tissue>
    </source>
</reference>
<dbReference type="Proteomes" id="UP001603857">
    <property type="component" value="Unassembled WGS sequence"/>
</dbReference>
<accession>A0ABD1MC79</accession>
<dbReference type="InterPro" id="IPR011009">
    <property type="entry name" value="Kinase-like_dom_sf"/>
</dbReference>
<dbReference type="AlphaFoldDB" id="A0ABD1MC79"/>
<organism evidence="2 3">
    <name type="scientific">Flemingia macrophylla</name>
    <dbReference type="NCBI Taxonomy" id="520843"/>
    <lineage>
        <taxon>Eukaryota</taxon>
        <taxon>Viridiplantae</taxon>
        <taxon>Streptophyta</taxon>
        <taxon>Embryophyta</taxon>
        <taxon>Tracheophyta</taxon>
        <taxon>Spermatophyta</taxon>
        <taxon>Magnoliopsida</taxon>
        <taxon>eudicotyledons</taxon>
        <taxon>Gunneridae</taxon>
        <taxon>Pentapetalae</taxon>
        <taxon>rosids</taxon>
        <taxon>fabids</taxon>
        <taxon>Fabales</taxon>
        <taxon>Fabaceae</taxon>
        <taxon>Papilionoideae</taxon>
        <taxon>50 kb inversion clade</taxon>
        <taxon>NPAAA clade</taxon>
        <taxon>indigoferoid/millettioid clade</taxon>
        <taxon>Phaseoleae</taxon>
        <taxon>Flemingia</taxon>
    </lineage>
</organism>
<dbReference type="PANTHER" id="PTHR46146:SF14">
    <property type="entry name" value="SERINE_THREONINE-KINASE CCR4-LIKE PROTEIN"/>
    <property type="match status" value="1"/>
</dbReference>
<dbReference type="InterPro" id="IPR001245">
    <property type="entry name" value="Ser-Thr/Tyr_kinase_cat_dom"/>
</dbReference>
<dbReference type="PROSITE" id="PS50011">
    <property type="entry name" value="PROTEIN_KINASE_DOM"/>
    <property type="match status" value="1"/>
</dbReference>
<dbReference type="EMBL" id="JBGMDY010000005">
    <property type="protein sequence ID" value="KAL2333396.1"/>
    <property type="molecule type" value="Genomic_DNA"/>
</dbReference>